<keyword evidence="3" id="KW-0862">Zinc</keyword>
<comment type="caution">
    <text evidence="6">The sequence shown here is derived from an EMBL/GenBank/DDBJ whole genome shotgun (WGS) entry which is preliminary data.</text>
</comment>
<dbReference type="PANTHER" id="PTHR33823">
    <property type="entry name" value="RNA POLYMERASE-BINDING TRANSCRIPTION FACTOR DKSA-RELATED"/>
    <property type="match status" value="1"/>
</dbReference>
<evidence type="ECO:0000313" key="7">
    <source>
        <dbReference type="Proteomes" id="UP000231480"/>
    </source>
</evidence>
<evidence type="ECO:0000256" key="4">
    <source>
        <dbReference type="PROSITE-ProRule" id="PRU00510"/>
    </source>
</evidence>
<dbReference type="EMBL" id="PCRH01000046">
    <property type="protein sequence ID" value="PIP17034.1"/>
    <property type="molecule type" value="Genomic_DNA"/>
</dbReference>
<feature type="domain" description="Zinc finger DksA/TraR C4-type" evidence="5">
    <location>
        <begin position="84"/>
        <end position="115"/>
    </location>
</feature>
<accession>A0A2G9YCT8</accession>
<proteinExistence type="predicted"/>
<evidence type="ECO:0000259" key="5">
    <source>
        <dbReference type="Pfam" id="PF01258"/>
    </source>
</evidence>
<keyword evidence="2" id="KW-0863">Zinc-finger</keyword>
<protein>
    <recommendedName>
        <fullName evidence="5">Zinc finger DksA/TraR C4-type domain-containing protein</fullName>
    </recommendedName>
</protein>
<evidence type="ECO:0000256" key="2">
    <source>
        <dbReference type="ARBA" id="ARBA00022771"/>
    </source>
</evidence>
<organism evidence="6 7">
    <name type="scientific">Candidatus Portnoybacteria bacterium CG23_combo_of_CG06-09_8_20_14_all_37_13</name>
    <dbReference type="NCBI Taxonomy" id="1974819"/>
    <lineage>
        <taxon>Bacteria</taxon>
        <taxon>Candidatus Portnoyibacteriota</taxon>
    </lineage>
</organism>
<feature type="zinc finger region" description="dksA C4-type" evidence="4">
    <location>
        <begin position="88"/>
        <end position="112"/>
    </location>
</feature>
<dbReference type="Proteomes" id="UP000231480">
    <property type="component" value="Unassembled WGS sequence"/>
</dbReference>
<gene>
    <name evidence="6" type="ORF">COX44_02065</name>
</gene>
<dbReference type="AlphaFoldDB" id="A0A2G9YCT8"/>
<dbReference type="PROSITE" id="PS51128">
    <property type="entry name" value="ZF_DKSA_2"/>
    <property type="match status" value="1"/>
</dbReference>
<dbReference type="Pfam" id="PF01258">
    <property type="entry name" value="zf-dskA_traR"/>
    <property type="match status" value="1"/>
</dbReference>
<evidence type="ECO:0000313" key="6">
    <source>
        <dbReference type="EMBL" id="PIP17034.1"/>
    </source>
</evidence>
<dbReference type="GO" id="GO:0008270">
    <property type="term" value="F:zinc ion binding"/>
    <property type="evidence" value="ECO:0007669"/>
    <property type="project" value="UniProtKB-KW"/>
</dbReference>
<dbReference type="InterPro" id="IPR000962">
    <property type="entry name" value="Znf_DskA_TraR"/>
</dbReference>
<evidence type="ECO:0000256" key="1">
    <source>
        <dbReference type="ARBA" id="ARBA00022723"/>
    </source>
</evidence>
<name>A0A2G9YCT8_9BACT</name>
<reference evidence="6 7" key="1">
    <citation type="submission" date="2017-09" db="EMBL/GenBank/DDBJ databases">
        <title>Depth-based differentiation of microbial function through sediment-hosted aquifers and enrichment of novel symbionts in the deep terrestrial subsurface.</title>
        <authorList>
            <person name="Probst A.J."/>
            <person name="Ladd B."/>
            <person name="Jarett J.K."/>
            <person name="Geller-Mcgrath D.E."/>
            <person name="Sieber C.M."/>
            <person name="Emerson J.B."/>
            <person name="Anantharaman K."/>
            <person name="Thomas B.C."/>
            <person name="Malmstrom R."/>
            <person name="Stieglmeier M."/>
            <person name="Klingl A."/>
            <person name="Woyke T."/>
            <person name="Ryan C.M."/>
            <person name="Banfield J.F."/>
        </authorList>
    </citation>
    <scope>NUCLEOTIDE SEQUENCE [LARGE SCALE GENOMIC DNA]</scope>
    <source>
        <strain evidence="6">CG23_combo_of_CG06-09_8_20_14_all_37_13</strain>
    </source>
</reference>
<evidence type="ECO:0000256" key="3">
    <source>
        <dbReference type="ARBA" id="ARBA00022833"/>
    </source>
</evidence>
<keyword evidence="1" id="KW-0479">Metal-binding</keyword>
<dbReference type="SUPFAM" id="SSF57716">
    <property type="entry name" value="Glucocorticoid receptor-like (DNA-binding domain)"/>
    <property type="match status" value="1"/>
</dbReference>
<dbReference type="Gene3D" id="1.20.120.910">
    <property type="entry name" value="DksA, coiled-coil domain"/>
    <property type="match status" value="1"/>
</dbReference>
<sequence>MNLKKIKKQLERERKAINRELKRFTKRDGKLKNDYDTIFPDLGTASDANAIEVTIYSDTLPVEYNLETRLLAINKALERIKNKTFGFCTNCKKPIEEKRLEIVPEIELCLICKQKNAR</sequence>